<evidence type="ECO:0000256" key="5">
    <source>
        <dbReference type="ARBA" id="ARBA00023136"/>
    </source>
</evidence>
<evidence type="ECO:0000256" key="6">
    <source>
        <dbReference type="SAM" id="Phobius"/>
    </source>
</evidence>
<dbReference type="InterPro" id="IPR004307">
    <property type="entry name" value="TspO_MBR"/>
</dbReference>
<keyword evidence="3 6" id="KW-0812">Transmembrane</keyword>
<dbReference type="GO" id="GO:0016020">
    <property type="term" value="C:membrane"/>
    <property type="evidence" value="ECO:0007669"/>
    <property type="project" value="UniProtKB-SubCell"/>
</dbReference>
<dbReference type="OrthoDB" id="9795496at2"/>
<evidence type="ECO:0000313" key="7">
    <source>
        <dbReference type="EMBL" id="PKU23718.1"/>
    </source>
</evidence>
<feature type="transmembrane region" description="Helical" evidence="6">
    <location>
        <begin position="87"/>
        <end position="103"/>
    </location>
</feature>
<dbReference type="PIRSF" id="PIRSF005859">
    <property type="entry name" value="PBR"/>
    <property type="match status" value="1"/>
</dbReference>
<organism evidence="7 8">
    <name type="scientific">Telmatospirillum siberiense</name>
    <dbReference type="NCBI Taxonomy" id="382514"/>
    <lineage>
        <taxon>Bacteria</taxon>
        <taxon>Pseudomonadati</taxon>
        <taxon>Pseudomonadota</taxon>
        <taxon>Alphaproteobacteria</taxon>
        <taxon>Rhodospirillales</taxon>
        <taxon>Rhodospirillaceae</taxon>
        <taxon>Telmatospirillum</taxon>
    </lineage>
</organism>
<gene>
    <name evidence="7" type="ORF">CWS72_15480</name>
</gene>
<proteinExistence type="inferred from homology"/>
<sequence>MIASPIFTTKSAARLLGLFALCLMVGAIAGAVTVPEVRGWYHTIAKPDFTPPDSVFGPVWSTLYPMMALAAWLAWRRDFFSWSSRSLRLFLLQLGLNFLWSFLFFTFHWLAAASVEVLFLWLAILITTRRFLKQDLWAGLLMVPYLLWVGVAAVLTWTIWSLNA</sequence>
<evidence type="ECO:0000313" key="8">
    <source>
        <dbReference type="Proteomes" id="UP000233293"/>
    </source>
</evidence>
<dbReference type="AlphaFoldDB" id="A0A2N3PTI9"/>
<reference evidence="8" key="1">
    <citation type="submission" date="2017-12" db="EMBL/GenBank/DDBJ databases">
        <title>Draft genome sequence of Telmatospirillum siberiense 26-4b1T, an acidotolerant peatland alphaproteobacterium potentially involved in sulfur cycling.</title>
        <authorList>
            <person name="Hausmann B."/>
            <person name="Pjevac P."/>
            <person name="Schreck K."/>
            <person name="Herbold C.W."/>
            <person name="Daims H."/>
            <person name="Wagner M."/>
            <person name="Pester M."/>
            <person name="Loy A."/>
        </authorList>
    </citation>
    <scope>NUCLEOTIDE SEQUENCE [LARGE SCALE GENOMIC DNA]</scope>
    <source>
        <strain evidence="8">26-4b1</strain>
    </source>
</reference>
<name>A0A2N3PTI9_9PROT</name>
<evidence type="ECO:0000256" key="1">
    <source>
        <dbReference type="ARBA" id="ARBA00004141"/>
    </source>
</evidence>
<keyword evidence="5 6" id="KW-0472">Membrane</keyword>
<feature type="transmembrane region" description="Helical" evidence="6">
    <location>
        <begin position="109"/>
        <end position="128"/>
    </location>
</feature>
<dbReference type="EMBL" id="PIUM01000018">
    <property type="protein sequence ID" value="PKU23718.1"/>
    <property type="molecule type" value="Genomic_DNA"/>
</dbReference>
<dbReference type="FunFam" id="1.20.1260.100:FF:000001">
    <property type="entry name" value="translocator protein 2"/>
    <property type="match status" value="1"/>
</dbReference>
<evidence type="ECO:0000256" key="3">
    <source>
        <dbReference type="ARBA" id="ARBA00022692"/>
    </source>
</evidence>
<dbReference type="CDD" id="cd15904">
    <property type="entry name" value="TSPO_MBR"/>
    <property type="match status" value="1"/>
</dbReference>
<dbReference type="Pfam" id="PF03073">
    <property type="entry name" value="TspO_MBR"/>
    <property type="match status" value="1"/>
</dbReference>
<comment type="similarity">
    <text evidence="2">Belongs to the TspO/BZRP family.</text>
</comment>
<comment type="subcellular location">
    <subcellularLocation>
        <location evidence="1">Membrane</location>
        <topology evidence="1">Multi-pass membrane protein</topology>
    </subcellularLocation>
</comment>
<dbReference type="Gene3D" id="1.20.1260.100">
    <property type="entry name" value="TspO/MBR protein"/>
    <property type="match status" value="1"/>
</dbReference>
<comment type="caution">
    <text evidence="7">The sequence shown here is derived from an EMBL/GenBank/DDBJ whole genome shotgun (WGS) entry which is preliminary data.</text>
</comment>
<evidence type="ECO:0000256" key="4">
    <source>
        <dbReference type="ARBA" id="ARBA00022989"/>
    </source>
</evidence>
<dbReference type="PANTHER" id="PTHR10057">
    <property type="entry name" value="PERIPHERAL-TYPE BENZODIAZEPINE RECEPTOR"/>
    <property type="match status" value="1"/>
</dbReference>
<dbReference type="GO" id="GO:0033013">
    <property type="term" value="P:tetrapyrrole metabolic process"/>
    <property type="evidence" value="ECO:0007669"/>
    <property type="project" value="UniProtKB-ARBA"/>
</dbReference>
<dbReference type="PANTHER" id="PTHR10057:SF0">
    <property type="entry name" value="TRANSLOCATOR PROTEIN"/>
    <property type="match status" value="1"/>
</dbReference>
<feature type="transmembrane region" description="Helical" evidence="6">
    <location>
        <begin position="140"/>
        <end position="160"/>
    </location>
</feature>
<dbReference type="RefSeq" id="WP_101251571.1">
    <property type="nucleotide sequence ID" value="NZ_PIUM01000018.1"/>
</dbReference>
<feature type="transmembrane region" description="Helical" evidence="6">
    <location>
        <begin position="55"/>
        <end position="75"/>
    </location>
</feature>
<keyword evidence="4 6" id="KW-1133">Transmembrane helix</keyword>
<dbReference type="Proteomes" id="UP000233293">
    <property type="component" value="Unassembled WGS sequence"/>
</dbReference>
<evidence type="ECO:0000256" key="2">
    <source>
        <dbReference type="ARBA" id="ARBA00007524"/>
    </source>
</evidence>
<keyword evidence="8" id="KW-1185">Reference proteome</keyword>
<accession>A0A2N3PTI9</accession>
<dbReference type="InterPro" id="IPR038330">
    <property type="entry name" value="TspO/MBR-related_sf"/>
</dbReference>
<protein>
    <submittedName>
        <fullName evidence="7">TspO protein</fullName>
    </submittedName>
</protein>